<accession>A0ABT1DCH5</accession>
<dbReference type="RefSeq" id="WP_252955914.1">
    <property type="nucleotide sequence ID" value="NZ_JAFIRR010000185.1"/>
</dbReference>
<reference evidence="1 2" key="1">
    <citation type="submission" date="2021-12" db="EMBL/GenBank/DDBJ databases">
        <title>Siccirubricoccus leaddurans sp. nov., a high concentration Zn2+ tolerance bacterium.</title>
        <authorList>
            <person name="Cao Y."/>
        </authorList>
    </citation>
    <scope>NUCLEOTIDE SEQUENCE [LARGE SCALE GENOMIC DNA]</scope>
    <source>
        <strain evidence="1 2">KC 17139</strain>
    </source>
</reference>
<protein>
    <submittedName>
        <fullName evidence="1">Uncharacterized protein</fullName>
    </submittedName>
</protein>
<proteinExistence type="predicted"/>
<evidence type="ECO:0000313" key="2">
    <source>
        <dbReference type="Proteomes" id="UP001523392"/>
    </source>
</evidence>
<dbReference type="Proteomes" id="UP001523392">
    <property type="component" value="Unassembled WGS sequence"/>
</dbReference>
<evidence type="ECO:0000313" key="1">
    <source>
        <dbReference type="EMBL" id="MCO6419297.1"/>
    </source>
</evidence>
<name>A0ABT1DCH5_9PROT</name>
<keyword evidence="2" id="KW-1185">Reference proteome</keyword>
<gene>
    <name evidence="1" type="ORF">JYK14_24505</name>
</gene>
<sequence length="89" mass="9442">MSREAPVASPLSCEVVVHPDAHAWSLGDAIPPSLLSDFERGVLAANLDCPLSPGERKWARDEAAARAVLEGRARLAWSCDDDGDEGCLA</sequence>
<comment type="caution">
    <text evidence="1">The sequence shown here is derived from an EMBL/GenBank/DDBJ whole genome shotgun (WGS) entry which is preliminary data.</text>
</comment>
<organism evidence="1 2">
    <name type="scientific">Siccirubricoccus soli</name>
    <dbReference type="NCBI Taxonomy" id="2899147"/>
    <lineage>
        <taxon>Bacteria</taxon>
        <taxon>Pseudomonadati</taxon>
        <taxon>Pseudomonadota</taxon>
        <taxon>Alphaproteobacteria</taxon>
        <taxon>Acetobacterales</taxon>
        <taxon>Roseomonadaceae</taxon>
        <taxon>Siccirubricoccus</taxon>
    </lineage>
</organism>
<dbReference type="EMBL" id="JAFIRR010000185">
    <property type="protein sequence ID" value="MCO6419297.1"/>
    <property type="molecule type" value="Genomic_DNA"/>
</dbReference>